<dbReference type="CDD" id="cd08893">
    <property type="entry name" value="SRPBCC_CalC_Aha1-like_GntR-HTH"/>
    <property type="match status" value="1"/>
</dbReference>
<evidence type="ECO:0000256" key="1">
    <source>
        <dbReference type="ARBA" id="ARBA00006817"/>
    </source>
</evidence>
<evidence type="ECO:0000259" key="2">
    <source>
        <dbReference type="Pfam" id="PF08327"/>
    </source>
</evidence>
<dbReference type="RefSeq" id="WP_063757601.1">
    <property type="nucleotide sequence ID" value="NZ_JBHEZZ010000018.1"/>
</dbReference>
<sequence length="163" mass="18291">MSASEFVYQIYIRTTPAHLYQALTDAEAAQQYFGGWGPKSDWQVGSPVLWKMGPDGDYQDLDQHVIAADPGRTLAYSWHRVLPMHRELFASEQEFEAAHTEKSQVRFDIEPAEVPALGVRLTLTHDGFDTPESTMLAGISSGWVMILSSLKTMLEDAERSSRD</sequence>
<protein>
    <submittedName>
        <fullName evidence="3">SRPBCC family protein</fullName>
    </submittedName>
</protein>
<dbReference type="Gene3D" id="3.30.530.20">
    <property type="match status" value="1"/>
</dbReference>
<dbReference type="InterPro" id="IPR013538">
    <property type="entry name" value="ASHA1/2-like_C"/>
</dbReference>
<comment type="similarity">
    <text evidence="1">Belongs to the AHA1 family.</text>
</comment>
<dbReference type="EMBL" id="JBHEZZ010000018">
    <property type="protein sequence ID" value="MFC1405096.1"/>
    <property type="molecule type" value="Genomic_DNA"/>
</dbReference>
<evidence type="ECO:0000313" key="4">
    <source>
        <dbReference type="Proteomes" id="UP001592528"/>
    </source>
</evidence>
<dbReference type="Proteomes" id="UP001592528">
    <property type="component" value="Unassembled WGS sequence"/>
</dbReference>
<organism evidence="3 4">
    <name type="scientific">Streptacidiphilus cavernicola</name>
    <dbReference type="NCBI Taxonomy" id="3342716"/>
    <lineage>
        <taxon>Bacteria</taxon>
        <taxon>Bacillati</taxon>
        <taxon>Actinomycetota</taxon>
        <taxon>Actinomycetes</taxon>
        <taxon>Kitasatosporales</taxon>
        <taxon>Streptomycetaceae</taxon>
        <taxon>Streptacidiphilus</taxon>
    </lineage>
</organism>
<dbReference type="SUPFAM" id="SSF55961">
    <property type="entry name" value="Bet v1-like"/>
    <property type="match status" value="1"/>
</dbReference>
<evidence type="ECO:0000313" key="3">
    <source>
        <dbReference type="EMBL" id="MFC1405096.1"/>
    </source>
</evidence>
<dbReference type="InterPro" id="IPR023393">
    <property type="entry name" value="START-like_dom_sf"/>
</dbReference>
<accession>A0ABV6UUM9</accession>
<gene>
    <name evidence="3" type="ORF">ACEZDJ_27825</name>
</gene>
<dbReference type="Pfam" id="PF08327">
    <property type="entry name" value="AHSA1"/>
    <property type="match status" value="1"/>
</dbReference>
<comment type="caution">
    <text evidence="3">The sequence shown here is derived from an EMBL/GenBank/DDBJ whole genome shotgun (WGS) entry which is preliminary data.</text>
</comment>
<reference evidence="3 4" key="1">
    <citation type="submission" date="2024-09" db="EMBL/GenBank/DDBJ databases">
        <authorList>
            <person name="Lee S.D."/>
        </authorList>
    </citation>
    <scope>NUCLEOTIDE SEQUENCE [LARGE SCALE GENOMIC DNA]</scope>
    <source>
        <strain evidence="3 4">N1-5</strain>
    </source>
</reference>
<proteinExistence type="inferred from homology"/>
<feature type="domain" description="Activator of Hsp90 ATPase homologue 1/2-like C-terminal" evidence="2">
    <location>
        <begin position="14"/>
        <end position="155"/>
    </location>
</feature>
<keyword evidence="4" id="KW-1185">Reference proteome</keyword>
<name>A0ABV6UUM9_9ACTN</name>